<dbReference type="InterPro" id="IPR004805">
    <property type="entry name" value="DnaE2/DnaE/PolC"/>
</dbReference>
<dbReference type="Gene3D" id="1.10.10.1600">
    <property type="entry name" value="Bacterial DNA polymerase III alpha subunit, thumb domain"/>
    <property type="match status" value="1"/>
</dbReference>
<evidence type="ECO:0000313" key="10">
    <source>
        <dbReference type="EMBL" id="SVA60713.1"/>
    </source>
</evidence>
<accession>A0A381X902</accession>
<proteinExistence type="predicted"/>
<dbReference type="PANTHER" id="PTHR32294:SF0">
    <property type="entry name" value="DNA POLYMERASE III SUBUNIT ALPHA"/>
    <property type="match status" value="1"/>
</dbReference>
<dbReference type="Pfam" id="PF07733">
    <property type="entry name" value="DNA_pol3_alpha"/>
    <property type="match status" value="1"/>
</dbReference>
<evidence type="ECO:0000256" key="6">
    <source>
        <dbReference type="ARBA" id="ARBA00049244"/>
    </source>
</evidence>
<dbReference type="InterPro" id="IPR041931">
    <property type="entry name" value="DNA_pol3_alpha_thumb_dom"/>
</dbReference>
<evidence type="ECO:0000256" key="5">
    <source>
        <dbReference type="ARBA" id="ARBA00022932"/>
    </source>
</evidence>
<feature type="non-terminal residue" evidence="10">
    <location>
        <position position="663"/>
    </location>
</feature>
<organism evidence="10">
    <name type="scientific">marine metagenome</name>
    <dbReference type="NCBI Taxonomy" id="408172"/>
    <lineage>
        <taxon>unclassified sequences</taxon>
        <taxon>metagenomes</taxon>
        <taxon>ecological metagenomes</taxon>
    </lineage>
</organism>
<dbReference type="GO" id="GO:0006260">
    <property type="term" value="P:DNA replication"/>
    <property type="evidence" value="ECO:0007669"/>
    <property type="project" value="UniProtKB-KW"/>
</dbReference>
<keyword evidence="2" id="KW-0808">Transferase</keyword>
<feature type="domain" description="DNA polymerase III alpha subunit finger" evidence="9">
    <location>
        <begin position="248"/>
        <end position="399"/>
    </location>
</feature>
<gene>
    <name evidence="10" type="ORF">METZ01_LOCUS113567</name>
</gene>
<evidence type="ECO:0000256" key="4">
    <source>
        <dbReference type="ARBA" id="ARBA00022705"/>
    </source>
</evidence>
<keyword evidence="3" id="KW-0548">Nucleotidyltransferase</keyword>
<comment type="catalytic activity">
    <reaction evidence="6">
        <text>DNA(n) + a 2'-deoxyribonucleoside 5'-triphosphate = DNA(n+1) + diphosphate</text>
        <dbReference type="Rhea" id="RHEA:22508"/>
        <dbReference type="Rhea" id="RHEA-COMP:17339"/>
        <dbReference type="Rhea" id="RHEA-COMP:17340"/>
        <dbReference type="ChEBI" id="CHEBI:33019"/>
        <dbReference type="ChEBI" id="CHEBI:61560"/>
        <dbReference type="ChEBI" id="CHEBI:173112"/>
        <dbReference type="EC" id="2.7.7.7"/>
    </reaction>
</comment>
<evidence type="ECO:0000256" key="3">
    <source>
        <dbReference type="ARBA" id="ARBA00022695"/>
    </source>
</evidence>
<dbReference type="GO" id="GO:0003887">
    <property type="term" value="F:DNA-directed DNA polymerase activity"/>
    <property type="evidence" value="ECO:0007669"/>
    <property type="project" value="UniProtKB-KW"/>
</dbReference>
<dbReference type="PANTHER" id="PTHR32294">
    <property type="entry name" value="DNA POLYMERASE III SUBUNIT ALPHA"/>
    <property type="match status" value="1"/>
</dbReference>
<name>A0A381X902_9ZZZZ</name>
<evidence type="ECO:0000256" key="2">
    <source>
        <dbReference type="ARBA" id="ARBA00022679"/>
    </source>
</evidence>
<feature type="domain" description="DNA polymerase helix-hairpin-helix motif" evidence="8">
    <location>
        <begin position="486"/>
        <end position="564"/>
    </location>
</feature>
<protein>
    <recommendedName>
        <fullName evidence="1">DNA-directed DNA polymerase</fullName>
        <ecNumber evidence="1">2.7.7.7</ecNumber>
    </recommendedName>
</protein>
<dbReference type="EMBL" id="UINC01014186">
    <property type="protein sequence ID" value="SVA60713.1"/>
    <property type="molecule type" value="Genomic_DNA"/>
</dbReference>
<dbReference type="AlphaFoldDB" id="A0A381X902"/>
<evidence type="ECO:0000259" key="9">
    <source>
        <dbReference type="Pfam" id="PF17657"/>
    </source>
</evidence>
<evidence type="ECO:0000259" key="8">
    <source>
        <dbReference type="Pfam" id="PF14579"/>
    </source>
</evidence>
<reference evidence="10" key="1">
    <citation type="submission" date="2018-05" db="EMBL/GenBank/DDBJ databases">
        <authorList>
            <person name="Lanie J.A."/>
            <person name="Ng W.-L."/>
            <person name="Kazmierczak K.M."/>
            <person name="Andrzejewski T.M."/>
            <person name="Davidsen T.M."/>
            <person name="Wayne K.J."/>
            <person name="Tettelin H."/>
            <person name="Glass J.I."/>
            <person name="Rusch D."/>
            <person name="Podicherti R."/>
            <person name="Tsui H.-C.T."/>
            <person name="Winkler M.E."/>
        </authorList>
    </citation>
    <scope>NUCLEOTIDE SEQUENCE</scope>
</reference>
<dbReference type="InterPro" id="IPR011708">
    <property type="entry name" value="DNA_pol3_alpha_NTPase_dom"/>
</dbReference>
<dbReference type="Gene3D" id="1.10.150.870">
    <property type="match status" value="1"/>
</dbReference>
<evidence type="ECO:0000256" key="1">
    <source>
        <dbReference type="ARBA" id="ARBA00012417"/>
    </source>
</evidence>
<dbReference type="Pfam" id="PF14579">
    <property type="entry name" value="HHH_6"/>
    <property type="match status" value="1"/>
</dbReference>
<dbReference type="EC" id="2.7.7.7" evidence="1"/>
<dbReference type="Pfam" id="PF17657">
    <property type="entry name" value="DNA_pol3_finger"/>
    <property type="match status" value="1"/>
</dbReference>
<keyword evidence="4" id="KW-0235">DNA replication</keyword>
<dbReference type="InterPro" id="IPR029460">
    <property type="entry name" value="DNAPol_HHH"/>
</dbReference>
<keyword evidence="5" id="KW-0239">DNA-directed DNA polymerase</keyword>
<dbReference type="InterPro" id="IPR040982">
    <property type="entry name" value="DNA_pol3_finger"/>
</dbReference>
<evidence type="ECO:0000259" key="7">
    <source>
        <dbReference type="Pfam" id="PF07733"/>
    </source>
</evidence>
<sequence>MEILKSLGFTDYILLVWKVVHFCDKQNIPLGLGRGSAAGSFVLFLLGVTKIDPVKYDLFFERFVSKIRAKKKVVDGVTYLDGSLMCDVDMDVCYYRRGEVLKYLEEEFRGKTSKIRTLNTLSGKLVMKECGKIVESNSETEMNRVSGMIPKLFGQVKDIQEAYDEVEEFKSWCDKHPKTYETALKIRGLIKNKGVHPSGILLSFDKMINTCPVEFDSDKDTVSCFDMNWASMFNVKLDVLGLRTVSVVNQACKLAKIKEGEINYNDEFIYQHLYDLKRPQGIFQIEADANFRVCQKVKPKNLEELSAVLALGRPGALAFVDQYAEYTNNDVYEPIHPLFDDILKSTGGVALYQEQLMQMAHKIGFTLDEAEVLRRIVGKKKVKEVKKWKKKIKEKVKKNRLSDEWMGYKGNVDVGDVLWKVLEDSANYSFNKSHSIAYAALAATTAYLKFKYPKEFFLALLQMTKFEPDPITEISKISMELSRFDIKLLPPHLLKSKMDFSIEGNDIRFGLLSIKGISDKSVEKLVNFRSTYSNKFEAFQASTEAGIHLGILSALIQAGALDMGSKYSRSKVVLECQLWKILTPRERTIAFNFAEQGNDDLVDIINQMKNKVDDEGKRLIKDSRIETLRKKYVPYLKIYEINKKNESFANWYYENALLGYTYG</sequence>
<feature type="domain" description="Bacterial DNA polymerase III alpha subunit NTPase" evidence="7">
    <location>
        <begin position="2"/>
        <end position="241"/>
    </location>
</feature>
<dbReference type="GO" id="GO:0008408">
    <property type="term" value="F:3'-5' exonuclease activity"/>
    <property type="evidence" value="ECO:0007669"/>
    <property type="project" value="InterPro"/>
</dbReference>